<dbReference type="RefSeq" id="WP_094465830.1">
    <property type="nucleotide sequence ID" value="NZ_CABMNX010000001.1"/>
</dbReference>
<dbReference type="KEGG" id="cfar:CI104_05595"/>
<reference evidence="2" key="2">
    <citation type="submission" date="2020-11" db="EMBL/GenBank/DDBJ databases">
        <authorList>
            <consortium name="NCBI Pathogen Detection Project"/>
        </authorList>
    </citation>
    <scope>NUCLEOTIDE SEQUENCE</scope>
    <source>
        <strain evidence="2">YDC697-2</strain>
    </source>
</reference>
<dbReference type="OrthoDB" id="7064882at2"/>
<proteinExistence type="predicted"/>
<dbReference type="Proteomes" id="UP000864563">
    <property type="component" value="Unassembled WGS sequence"/>
</dbReference>
<dbReference type="InterPro" id="IPR049973">
    <property type="entry name" value="STY0301-like"/>
</dbReference>
<comment type="caution">
    <text evidence="2">The sequence shown here is derived from an EMBL/GenBank/DDBJ whole genome shotgun (WGS) entry which is preliminary data.</text>
</comment>
<gene>
    <name evidence="2" type="ORF">I8Y00_004749</name>
</gene>
<feature type="signal peptide" evidence="1">
    <location>
        <begin position="1"/>
        <end position="25"/>
    </location>
</feature>
<reference evidence="2" key="1">
    <citation type="journal article" date="2018" name="Genome Biol.">
        <title>SKESA: strategic k-mer extension for scrupulous assemblies.</title>
        <authorList>
            <person name="Souvorov A."/>
            <person name="Agarwala R."/>
            <person name="Lipman D.J."/>
        </authorList>
    </citation>
    <scope>NUCLEOTIDE SEQUENCE</scope>
    <source>
        <strain evidence="2">YDC697-2</strain>
    </source>
</reference>
<dbReference type="EMBL" id="DACSDU010000030">
    <property type="protein sequence ID" value="HAT1588349.1"/>
    <property type="molecule type" value="Genomic_DNA"/>
</dbReference>
<evidence type="ECO:0000313" key="2">
    <source>
        <dbReference type="EMBL" id="HAT1588349.1"/>
    </source>
</evidence>
<keyword evidence="1" id="KW-0732">Signal</keyword>
<name>A0A8H9NZL8_9ENTR</name>
<protein>
    <submittedName>
        <fullName evidence="2">Uncharacterized protein</fullName>
    </submittedName>
</protein>
<feature type="chain" id="PRO_5034999158" evidence="1">
    <location>
        <begin position="26"/>
        <end position="138"/>
    </location>
</feature>
<evidence type="ECO:0000256" key="1">
    <source>
        <dbReference type="SAM" id="SignalP"/>
    </source>
</evidence>
<sequence>MRKPVLLNRCFLSCLFLLAISPAHAEEITCPDHVQIERKPAVSPVEGWHTSSRFDSLLNDGGFVSSGPPEERADLKGEDIVVRGVKGVSWEFGEEDNQYGIWFSCAYGQWVVILSKKVEGIVSTCWSPNGLPVKLICK</sequence>
<dbReference type="AlphaFoldDB" id="A0A8H9NZL8"/>
<accession>A0A8H9NZL8</accession>
<organism evidence="2">
    <name type="scientific">Citrobacter farmeri</name>
    <dbReference type="NCBI Taxonomy" id="67824"/>
    <lineage>
        <taxon>Bacteria</taxon>
        <taxon>Pseudomonadati</taxon>
        <taxon>Pseudomonadota</taxon>
        <taxon>Gammaproteobacteria</taxon>
        <taxon>Enterobacterales</taxon>
        <taxon>Enterobacteriaceae</taxon>
        <taxon>Citrobacter</taxon>
    </lineage>
</organism>
<dbReference type="NCBIfam" id="NF042415">
    <property type="entry name" value="STY0301_fam"/>
    <property type="match status" value="1"/>
</dbReference>